<evidence type="ECO:0000313" key="3">
    <source>
        <dbReference type="EMBL" id="WTU44336.1"/>
    </source>
</evidence>
<dbReference type="EMBL" id="CP108253">
    <property type="protein sequence ID" value="WTU44336.1"/>
    <property type="molecule type" value="Genomic_DNA"/>
</dbReference>
<keyword evidence="2" id="KW-0812">Transmembrane</keyword>
<proteinExistence type="predicted"/>
<dbReference type="AlphaFoldDB" id="A0AAU2H8F1"/>
<feature type="transmembrane region" description="Helical" evidence="2">
    <location>
        <begin position="66"/>
        <end position="87"/>
    </location>
</feature>
<feature type="transmembrane region" description="Helical" evidence="2">
    <location>
        <begin position="33"/>
        <end position="54"/>
    </location>
</feature>
<organism evidence="3">
    <name type="scientific">Streptomyces sp. NBC_00060</name>
    <dbReference type="NCBI Taxonomy" id="2975636"/>
    <lineage>
        <taxon>Bacteria</taxon>
        <taxon>Bacillati</taxon>
        <taxon>Actinomycetota</taxon>
        <taxon>Actinomycetes</taxon>
        <taxon>Kitasatosporales</taxon>
        <taxon>Streptomycetaceae</taxon>
        <taxon>Streptomyces</taxon>
    </lineage>
</organism>
<reference evidence="3" key="1">
    <citation type="submission" date="2022-10" db="EMBL/GenBank/DDBJ databases">
        <title>The complete genomes of actinobacterial strains from the NBC collection.</title>
        <authorList>
            <person name="Joergensen T.S."/>
            <person name="Alvarez Arevalo M."/>
            <person name="Sterndorff E.B."/>
            <person name="Faurdal D."/>
            <person name="Vuksanovic O."/>
            <person name="Mourched A.-S."/>
            <person name="Charusanti P."/>
            <person name="Shaw S."/>
            <person name="Blin K."/>
            <person name="Weber T."/>
        </authorList>
    </citation>
    <scope>NUCLEOTIDE SEQUENCE</scope>
    <source>
        <strain evidence="3">NBC_00060</strain>
    </source>
</reference>
<name>A0AAU2H8F1_9ACTN</name>
<evidence type="ECO:0000256" key="2">
    <source>
        <dbReference type="SAM" id="Phobius"/>
    </source>
</evidence>
<feature type="region of interest" description="Disordered" evidence="1">
    <location>
        <begin position="218"/>
        <end position="243"/>
    </location>
</feature>
<keyword evidence="2" id="KW-1133">Transmembrane helix</keyword>
<sequence length="243" mass="25762">MPVVLAAGLPVPPDLPGRGRPSTAGRRRRLPRALGSVVCVALSCGLSFASYVAYVHHGGQTRFPASLRDGLVIGTVLGAGLAFLRWIRAGTIDDGQSSVEGTLRSDRLLTLLGAAACAVLFVLPDAGVRMTIWFTSSLGDLALVAAFRLLDVGVIGLVLALGTCAWPYYTIARLQFAVHGRLPWRLQAFLADAHRLGILRRVGSTYQFRHARLQQHLADGARPPGPRPPADLPGAHSGSAAPR</sequence>
<protein>
    <submittedName>
        <fullName evidence="3">Uncharacterized protein</fullName>
    </submittedName>
</protein>
<feature type="transmembrane region" description="Helical" evidence="2">
    <location>
        <begin position="146"/>
        <end position="169"/>
    </location>
</feature>
<accession>A0AAU2H8F1</accession>
<feature type="transmembrane region" description="Helical" evidence="2">
    <location>
        <begin position="108"/>
        <end position="126"/>
    </location>
</feature>
<evidence type="ECO:0000256" key="1">
    <source>
        <dbReference type="SAM" id="MobiDB-lite"/>
    </source>
</evidence>
<keyword evidence="2" id="KW-0472">Membrane</keyword>
<gene>
    <name evidence="3" type="ORF">OHV25_34525</name>
</gene>